<keyword evidence="5" id="KW-1185">Reference proteome</keyword>
<accession>A0A6B3L6T9</accession>
<keyword evidence="1" id="KW-0378">Hydrolase</keyword>
<dbReference type="Gene3D" id="2.60.40.10">
    <property type="entry name" value="Immunoglobulins"/>
    <property type="match status" value="1"/>
</dbReference>
<dbReference type="GO" id="GO:0005975">
    <property type="term" value="P:carbohydrate metabolic process"/>
    <property type="evidence" value="ECO:0007669"/>
    <property type="project" value="TreeGrafter"/>
</dbReference>
<name>A0A6B3L6T9_9BACT</name>
<gene>
    <name evidence="4" type="ORF">G3M56_000085</name>
</gene>
<dbReference type="InterPro" id="IPR013830">
    <property type="entry name" value="SGNH_hydro"/>
</dbReference>
<evidence type="ECO:0000256" key="1">
    <source>
        <dbReference type="ARBA" id="ARBA00022801"/>
    </source>
</evidence>
<dbReference type="Proteomes" id="UP000475117">
    <property type="component" value="Chromosome"/>
</dbReference>
<dbReference type="Pfam" id="PF03629">
    <property type="entry name" value="SASA"/>
    <property type="match status" value="1"/>
</dbReference>
<proteinExistence type="predicted"/>
<evidence type="ECO:0000259" key="2">
    <source>
        <dbReference type="Pfam" id="PF03629"/>
    </source>
</evidence>
<dbReference type="EMBL" id="CP066776">
    <property type="protein sequence ID" value="QQL45022.1"/>
    <property type="molecule type" value="Genomic_DNA"/>
</dbReference>
<dbReference type="Gene3D" id="3.40.50.1110">
    <property type="entry name" value="SGNH hydrolase"/>
    <property type="match status" value="2"/>
</dbReference>
<feature type="domain" description="Sialate O-acetylesterase" evidence="2">
    <location>
        <begin position="291"/>
        <end position="395"/>
    </location>
</feature>
<dbReference type="RefSeq" id="WP_164365354.1">
    <property type="nucleotide sequence ID" value="NZ_CP066776.1"/>
</dbReference>
<dbReference type="GO" id="GO:0001681">
    <property type="term" value="F:sialate O-acetylesterase activity"/>
    <property type="evidence" value="ECO:0007669"/>
    <property type="project" value="InterPro"/>
</dbReference>
<dbReference type="PANTHER" id="PTHR22901">
    <property type="entry name" value="SIALATE O-ACETYLESTERASE"/>
    <property type="match status" value="1"/>
</dbReference>
<dbReference type="SUPFAM" id="SSF52266">
    <property type="entry name" value="SGNH hydrolase"/>
    <property type="match status" value="2"/>
</dbReference>
<dbReference type="KEGG" id="soa:G3M56_000085"/>
<dbReference type="InterPro" id="IPR013783">
    <property type="entry name" value="Ig-like_fold"/>
</dbReference>
<organism evidence="4 5">
    <name type="scientific">Sulfuriroseicoccus oceanibius</name>
    <dbReference type="NCBI Taxonomy" id="2707525"/>
    <lineage>
        <taxon>Bacteria</taxon>
        <taxon>Pseudomonadati</taxon>
        <taxon>Verrucomicrobiota</taxon>
        <taxon>Verrucomicrobiia</taxon>
        <taxon>Verrucomicrobiales</taxon>
        <taxon>Verrucomicrobiaceae</taxon>
        <taxon>Sulfuriroseicoccus</taxon>
    </lineage>
</organism>
<dbReference type="InterPro" id="IPR005181">
    <property type="entry name" value="SASA"/>
</dbReference>
<reference evidence="4 5" key="1">
    <citation type="submission" date="2020-12" db="EMBL/GenBank/DDBJ databases">
        <title>Sulforoseuscoccus oceanibium gen. nov., sp. nov., a representative of the phylum Verrucomicrobia with special cytoplasmic membrane, and proposal of Sulforoseuscoccusaceae fam. nov.</title>
        <authorList>
            <person name="Xi F."/>
        </authorList>
    </citation>
    <scope>NUCLEOTIDE SEQUENCE [LARGE SCALE GENOMIC DNA]</scope>
    <source>
        <strain evidence="4 5">T37</strain>
    </source>
</reference>
<evidence type="ECO:0000313" key="5">
    <source>
        <dbReference type="Proteomes" id="UP000475117"/>
    </source>
</evidence>
<dbReference type="InterPro" id="IPR039329">
    <property type="entry name" value="SIAE"/>
</dbReference>
<dbReference type="PANTHER" id="PTHR22901:SF0">
    <property type="entry name" value="SIALATE O-ACETYLESTERASE"/>
    <property type="match status" value="1"/>
</dbReference>
<dbReference type="Pfam" id="PF13472">
    <property type="entry name" value="Lipase_GDSL_2"/>
    <property type="match status" value="1"/>
</dbReference>
<feature type="domain" description="SGNH hydrolase-type esterase" evidence="3">
    <location>
        <begin position="538"/>
        <end position="716"/>
    </location>
</feature>
<sequence>MNQLKWIYFLVLVFAGVVGVSALELAAPFSSHMVLQRDAGIPVWGTAAPREKVTVTFGGQQVAGRADQDGKWRVALEPMPAAAQGGELKVVGSSGELVLQDVLVGDVWVATGQSNMRWRLKDCTGGREAAAAADDTAIRVLNYEGTLHPGGQKYSVDFLKKMTIETYYQAPGWQAATSKVVPGFSGVGYHFARRLRESVDVPIGVVHFAVGGSPIEAHIPREAMERSPLLRDFLGDWFKNEDYPQWCRQRAAHNVAHWLADPQLKKKSPPHPFAPHFLWDAGVARFLPLPVKGVLWYQGESNATVDGGGGAPVPVEVNRDKFEVLVRAWRAAWKNDKLPVYHVQLPGLNRPWAPFREAQLEATRRLDNVGMAVAIDVGHPTDVHPRNKKPVGERLALLALSMTYGEDVVANGPLYKRSVFKNGRGFIDFEFSQGMRAADGGDLVGFEIAGRDKVWHPAAARVSNGYIEVASPEVRDPIAVRYGWANDPVCNLVNEAGLPASPFRTDDWDDVKPSGNVERGQVKRAKTAPKRDVIRVACIGDSITFGSGIANRGENSYPARLQKLLGDRYEVRNFGNPGRGVVKKSMRGKQKRAFLFMKEHQDALKFEPHIVICNLGINDIMDWKKFGKDDFVGDYRELLQQYKALNTYPRVLVWGPLAPLFPGQKFFGDPGVEEINQAIAKAAAAEQVTLIDMAKPLAGHPEWFPDHIHPNADGAKVIAETVSKVIQE</sequence>
<evidence type="ECO:0000259" key="3">
    <source>
        <dbReference type="Pfam" id="PF13472"/>
    </source>
</evidence>
<protein>
    <submittedName>
        <fullName evidence="4">Uncharacterized protein</fullName>
    </submittedName>
</protein>
<dbReference type="InterPro" id="IPR036514">
    <property type="entry name" value="SGNH_hydro_sf"/>
</dbReference>
<dbReference type="AlphaFoldDB" id="A0A6B3L6T9"/>
<evidence type="ECO:0000313" key="4">
    <source>
        <dbReference type="EMBL" id="QQL45022.1"/>
    </source>
</evidence>